<keyword evidence="2" id="KW-0732">Signal</keyword>
<dbReference type="InterPro" id="IPR002347">
    <property type="entry name" value="SDR_fam"/>
</dbReference>
<feature type="signal peptide" evidence="2">
    <location>
        <begin position="1"/>
        <end position="18"/>
    </location>
</feature>
<dbReference type="PANTHER" id="PTHR45458:SF2">
    <property type="entry name" value="OXIDOREDUCTASE, SHORT CHAIN DEHYDROGENASE_REDUCTASE FAMILY SUPERFAMILY (AFU_ORTHOLOGUE AFUA_3G13450)"/>
    <property type="match status" value="1"/>
</dbReference>
<evidence type="ECO:0000313" key="4">
    <source>
        <dbReference type="Proteomes" id="UP000693970"/>
    </source>
</evidence>
<reference evidence="3" key="1">
    <citation type="journal article" date="2021" name="Sci. Rep.">
        <title>Diploid genomic architecture of Nitzschia inconspicua, an elite biomass production diatom.</title>
        <authorList>
            <person name="Oliver A."/>
            <person name="Podell S."/>
            <person name="Pinowska A."/>
            <person name="Traller J.C."/>
            <person name="Smith S.R."/>
            <person name="McClure R."/>
            <person name="Beliaev A."/>
            <person name="Bohutskyi P."/>
            <person name="Hill E.A."/>
            <person name="Rabines A."/>
            <person name="Zheng H."/>
            <person name="Allen L.Z."/>
            <person name="Kuo A."/>
            <person name="Grigoriev I.V."/>
            <person name="Allen A.E."/>
            <person name="Hazlebeck D."/>
            <person name="Allen E.E."/>
        </authorList>
    </citation>
    <scope>NUCLEOTIDE SEQUENCE</scope>
    <source>
        <strain evidence="3">Hildebrandi</strain>
    </source>
</reference>
<evidence type="ECO:0000313" key="3">
    <source>
        <dbReference type="EMBL" id="KAG7342046.1"/>
    </source>
</evidence>
<sequence length="345" mass="37541">MMFRSIVVSLSLFATAEAWVTPTTSAATHSHAALASFESSSKPSSPTTTRTTSLSMADDNFDETRGGTYSIADQVKRFETAKKENNQRYLDIASVYNGGELSGKRILVTGGNRGLGLEITKEAVSNGATVLVLCRSSNDELEELVGKWNVYSGVDVTDTEAVEKALKKIKNDGGALDYVINNAGYFYEKKETILDNTLNFDEQLKQIDICGLGPLRVNAAAVHAGALSEGAKLVIVTSQAGSCEWRFTQNKDEGGDYGHHMSRAACNMAAVLSSEELKKKGYSVILLHPGFNRTEMTAKYKEIWDKEGAVDPSVGAKRVLYEAMKSSMETTGQFLNCEDGLRIPW</sequence>
<feature type="compositionally biased region" description="Low complexity" evidence="1">
    <location>
        <begin position="36"/>
        <end position="55"/>
    </location>
</feature>
<feature type="region of interest" description="Disordered" evidence="1">
    <location>
        <begin position="36"/>
        <end position="59"/>
    </location>
</feature>
<name>A0A9K3KF09_9STRA</name>
<dbReference type="PANTHER" id="PTHR45458">
    <property type="entry name" value="SHORT-CHAIN DEHYDROGENASE/REDUCTASE SDR"/>
    <property type="match status" value="1"/>
</dbReference>
<protein>
    <submittedName>
        <fullName evidence="3">Short-chain dehydrogenase</fullName>
    </submittedName>
</protein>
<proteinExistence type="predicted"/>
<dbReference type="EMBL" id="JAGRRH010000025">
    <property type="protein sequence ID" value="KAG7342046.1"/>
    <property type="molecule type" value="Genomic_DNA"/>
</dbReference>
<reference evidence="3" key="2">
    <citation type="submission" date="2021-04" db="EMBL/GenBank/DDBJ databases">
        <authorList>
            <person name="Podell S."/>
        </authorList>
    </citation>
    <scope>NUCLEOTIDE SEQUENCE</scope>
    <source>
        <strain evidence="3">Hildebrandi</strain>
    </source>
</reference>
<gene>
    <name evidence="3" type="ORF">IV203_007138</name>
</gene>
<dbReference type="Proteomes" id="UP000693970">
    <property type="component" value="Unassembled WGS sequence"/>
</dbReference>
<dbReference type="GO" id="GO:0016616">
    <property type="term" value="F:oxidoreductase activity, acting on the CH-OH group of donors, NAD or NADP as acceptor"/>
    <property type="evidence" value="ECO:0007669"/>
    <property type="project" value="TreeGrafter"/>
</dbReference>
<dbReference type="OrthoDB" id="5296at2759"/>
<accession>A0A9K3KF09</accession>
<dbReference type="Pfam" id="PF00106">
    <property type="entry name" value="adh_short"/>
    <property type="match status" value="1"/>
</dbReference>
<keyword evidence="4" id="KW-1185">Reference proteome</keyword>
<evidence type="ECO:0000256" key="1">
    <source>
        <dbReference type="SAM" id="MobiDB-lite"/>
    </source>
</evidence>
<dbReference type="InterPro" id="IPR052184">
    <property type="entry name" value="SDR_enzymes"/>
</dbReference>
<comment type="caution">
    <text evidence="3">The sequence shown here is derived from an EMBL/GenBank/DDBJ whole genome shotgun (WGS) entry which is preliminary data.</text>
</comment>
<organism evidence="3 4">
    <name type="scientific">Nitzschia inconspicua</name>
    <dbReference type="NCBI Taxonomy" id="303405"/>
    <lineage>
        <taxon>Eukaryota</taxon>
        <taxon>Sar</taxon>
        <taxon>Stramenopiles</taxon>
        <taxon>Ochrophyta</taxon>
        <taxon>Bacillariophyta</taxon>
        <taxon>Bacillariophyceae</taxon>
        <taxon>Bacillariophycidae</taxon>
        <taxon>Bacillariales</taxon>
        <taxon>Bacillariaceae</taxon>
        <taxon>Nitzschia</taxon>
    </lineage>
</organism>
<feature type="chain" id="PRO_5039905617" evidence="2">
    <location>
        <begin position="19"/>
        <end position="345"/>
    </location>
</feature>
<evidence type="ECO:0000256" key="2">
    <source>
        <dbReference type="SAM" id="SignalP"/>
    </source>
</evidence>
<dbReference type="AlphaFoldDB" id="A0A9K3KF09"/>